<evidence type="ECO:0000259" key="5">
    <source>
        <dbReference type="Pfam" id="PF02662"/>
    </source>
</evidence>
<evidence type="ECO:0000313" key="6">
    <source>
        <dbReference type="EMBL" id="SHF59360.1"/>
    </source>
</evidence>
<dbReference type="GO" id="GO:0051536">
    <property type="term" value="F:iron-sulfur cluster binding"/>
    <property type="evidence" value="ECO:0007669"/>
    <property type="project" value="UniProtKB-KW"/>
</dbReference>
<name>A0A1M5CX76_9BACT</name>
<dbReference type="AlphaFoldDB" id="A0A1M5CX76"/>
<keyword evidence="1" id="KW-0479">Metal-binding</keyword>
<evidence type="ECO:0000313" key="7">
    <source>
        <dbReference type="Proteomes" id="UP000184076"/>
    </source>
</evidence>
<dbReference type="GO" id="GO:0046872">
    <property type="term" value="F:metal ion binding"/>
    <property type="evidence" value="ECO:0007669"/>
    <property type="project" value="UniProtKB-KW"/>
</dbReference>
<organism evidence="6 7">
    <name type="scientific">Desulfacinum infernum DSM 9756</name>
    <dbReference type="NCBI Taxonomy" id="1121391"/>
    <lineage>
        <taxon>Bacteria</taxon>
        <taxon>Pseudomonadati</taxon>
        <taxon>Thermodesulfobacteriota</taxon>
        <taxon>Syntrophobacteria</taxon>
        <taxon>Syntrophobacterales</taxon>
        <taxon>Syntrophobacteraceae</taxon>
        <taxon>Desulfacinum</taxon>
    </lineage>
</organism>
<keyword evidence="7" id="KW-1185">Reference proteome</keyword>
<sequence>MGLEGRLRLEWISSAEAQKFAKVVWDFTEQIRAMGPSPITVRRRLMEEAQRIPPEPKTADRVLEAGSGARVSPETSLLWEGMGGCDA</sequence>
<evidence type="ECO:0000256" key="4">
    <source>
        <dbReference type="ARBA" id="ARBA00023014"/>
    </source>
</evidence>
<dbReference type="InterPro" id="IPR003813">
    <property type="entry name" value="MvhD/FlpD"/>
</dbReference>
<keyword evidence="4" id="KW-0411">Iron-sulfur</keyword>
<evidence type="ECO:0000256" key="3">
    <source>
        <dbReference type="ARBA" id="ARBA00023004"/>
    </source>
</evidence>
<dbReference type="GO" id="GO:0016491">
    <property type="term" value="F:oxidoreductase activity"/>
    <property type="evidence" value="ECO:0007669"/>
    <property type="project" value="UniProtKB-KW"/>
</dbReference>
<dbReference type="Pfam" id="PF02662">
    <property type="entry name" value="FlpD"/>
    <property type="match status" value="1"/>
</dbReference>
<gene>
    <name evidence="6" type="ORF">SAMN02745206_02313</name>
</gene>
<reference evidence="7" key="1">
    <citation type="submission" date="2016-11" db="EMBL/GenBank/DDBJ databases">
        <authorList>
            <person name="Varghese N."/>
            <person name="Submissions S."/>
        </authorList>
    </citation>
    <scope>NUCLEOTIDE SEQUENCE [LARGE SCALE GENOMIC DNA]</scope>
    <source>
        <strain evidence="7">DSM 9756</strain>
    </source>
</reference>
<feature type="domain" description="F420-non-reducing hydrogenase iron-sulfur subunit D" evidence="5">
    <location>
        <begin position="2"/>
        <end position="35"/>
    </location>
</feature>
<evidence type="ECO:0000256" key="1">
    <source>
        <dbReference type="ARBA" id="ARBA00022723"/>
    </source>
</evidence>
<protein>
    <submittedName>
        <fullName evidence="6">Methyl-viologen-reducing hydrogenase, delta subunit</fullName>
    </submittedName>
</protein>
<accession>A0A1M5CX76</accession>
<dbReference type="Proteomes" id="UP000184076">
    <property type="component" value="Unassembled WGS sequence"/>
</dbReference>
<evidence type="ECO:0000256" key="2">
    <source>
        <dbReference type="ARBA" id="ARBA00023002"/>
    </source>
</evidence>
<dbReference type="EMBL" id="FQVB01000021">
    <property type="protein sequence ID" value="SHF59360.1"/>
    <property type="molecule type" value="Genomic_DNA"/>
</dbReference>
<dbReference type="STRING" id="1121391.SAMN02745206_02313"/>
<keyword evidence="2" id="KW-0560">Oxidoreductase</keyword>
<proteinExistence type="predicted"/>
<keyword evidence="3" id="KW-0408">Iron</keyword>